<organism evidence="3 4">
    <name type="scientific">Candidatus Ozemobacter sibiricus</name>
    <dbReference type="NCBI Taxonomy" id="2268124"/>
    <lineage>
        <taxon>Bacteria</taxon>
        <taxon>Candidatus Ozemobacteria</taxon>
        <taxon>Candidatus Ozemobacterales</taxon>
        <taxon>Candidatus Ozemobacteraceae</taxon>
        <taxon>Candidatus Ozemobacter</taxon>
    </lineage>
</organism>
<keyword evidence="2" id="KW-1133">Transmembrane helix</keyword>
<dbReference type="Proteomes" id="UP000252355">
    <property type="component" value="Unassembled WGS sequence"/>
</dbReference>
<dbReference type="AlphaFoldDB" id="A0A367ZV93"/>
<sequence>MDHHPTTPTATAATPLSLGTPGRPRRPSDNLPLGHRGGRHGASLIEVLLAFVFLSTLLSLFVYAFYFSGKTQRVTEQLDAFHEARMVDYALSSEIKFSTGILYPLLPEDGSGPSPTVHQVIFRDPLNRVKAVFLTPEKDLVLIDYDRIVGNRLAPPRVLGRNVEKFEVTLLPTRVVEYRARFKIGTQDHEIVNQILPVNQF</sequence>
<gene>
    <name evidence="3" type="ORF">OZSIB_2141</name>
</gene>
<keyword evidence="2" id="KW-0472">Membrane</keyword>
<keyword evidence="2" id="KW-0812">Transmembrane</keyword>
<proteinExistence type="predicted"/>
<feature type="compositionally biased region" description="Low complexity" evidence="1">
    <location>
        <begin position="1"/>
        <end position="15"/>
    </location>
</feature>
<feature type="region of interest" description="Disordered" evidence="1">
    <location>
        <begin position="1"/>
        <end position="35"/>
    </location>
</feature>
<evidence type="ECO:0000256" key="1">
    <source>
        <dbReference type="SAM" id="MobiDB-lite"/>
    </source>
</evidence>
<reference evidence="3 4" key="1">
    <citation type="submission" date="2018-05" db="EMBL/GenBank/DDBJ databases">
        <title>A metagenomic window into the 2 km-deep terrestrial subsurface aquifer revealed taxonomically and functionally diverse microbial community comprising novel uncultured bacterial lineages.</title>
        <authorList>
            <person name="Kadnikov V.V."/>
            <person name="Mardanov A.V."/>
            <person name="Beletsky A.V."/>
            <person name="Banks D."/>
            <person name="Pimenov N.V."/>
            <person name="Frank Y.A."/>
            <person name="Karnachuk O.V."/>
            <person name="Ravin N.V."/>
        </authorList>
    </citation>
    <scope>NUCLEOTIDE SEQUENCE [LARGE SCALE GENOMIC DNA]</scope>
    <source>
        <strain evidence="3">BY5</strain>
    </source>
</reference>
<evidence type="ECO:0008006" key="5">
    <source>
        <dbReference type="Google" id="ProtNLM"/>
    </source>
</evidence>
<accession>A0A367ZV93</accession>
<protein>
    <recommendedName>
        <fullName evidence="5">Prepilin-type N-terminal cleavage/methylation domain-containing protein</fullName>
    </recommendedName>
</protein>
<feature type="transmembrane region" description="Helical" evidence="2">
    <location>
        <begin position="47"/>
        <end position="67"/>
    </location>
</feature>
<evidence type="ECO:0000256" key="2">
    <source>
        <dbReference type="SAM" id="Phobius"/>
    </source>
</evidence>
<name>A0A367ZV93_9BACT</name>
<evidence type="ECO:0000313" key="4">
    <source>
        <dbReference type="Proteomes" id="UP000252355"/>
    </source>
</evidence>
<evidence type="ECO:0000313" key="3">
    <source>
        <dbReference type="EMBL" id="RCK81272.1"/>
    </source>
</evidence>
<comment type="caution">
    <text evidence="3">The sequence shown here is derived from an EMBL/GenBank/DDBJ whole genome shotgun (WGS) entry which is preliminary data.</text>
</comment>
<dbReference type="EMBL" id="QOQW01000002">
    <property type="protein sequence ID" value="RCK81272.1"/>
    <property type="molecule type" value="Genomic_DNA"/>
</dbReference>